<dbReference type="PROSITE" id="PS50042">
    <property type="entry name" value="CNMP_BINDING_3"/>
    <property type="match status" value="1"/>
</dbReference>
<name>A0A4R6QFG8_9BURK</name>
<dbReference type="Gene3D" id="2.60.120.10">
    <property type="entry name" value="Jelly Rolls"/>
    <property type="match status" value="1"/>
</dbReference>
<keyword evidence="3" id="KW-1185">Reference proteome</keyword>
<dbReference type="SUPFAM" id="SSF51206">
    <property type="entry name" value="cAMP-binding domain-like"/>
    <property type="match status" value="1"/>
</dbReference>
<dbReference type="PANTHER" id="PTHR24567:SF74">
    <property type="entry name" value="HTH-TYPE TRANSCRIPTIONAL REGULATOR ARCR"/>
    <property type="match status" value="1"/>
</dbReference>
<comment type="caution">
    <text evidence="2">The sequence shown here is derived from an EMBL/GenBank/DDBJ whole genome shotgun (WGS) entry which is preliminary data.</text>
</comment>
<dbReference type="RefSeq" id="WP_166652168.1">
    <property type="nucleotide sequence ID" value="NZ_SNXS01000012.1"/>
</dbReference>
<reference evidence="2 3" key="1">
    <citation type="submission" date="2019-03" db="EMBL/GenBank/DDBJ databases">
        <title>Genomic Encyclopedia of Type Strains, Phase IV (KMG-IV): sequencing the most valuable type-strain genomes for metagenomic binning, comparative biology and taxonomic classification.</title>
        <authorList>
            <person name="Goeker M."/>
        </authorList>
    </citation>
    <scope>NUCLEOTIDE SEQUENCE [LARGE SCALE GENOMIC DNA]</scope>
    <source>
        <strain evidence="2 3">DSM 16998</strain>
    </source>
</reference>
<dbReference type="InterPro" id="IPR018490">
    <property type="entry name" value="cNMP-bd_dom_sf"/>
</dbReference>
<dbReference type="Proteomes" id="UP000295361">
    <property type="component" value="Unassembled WGS sequence"/>
</dbReference>
<evidence type="ECO:0000313" key="2">
    <source>
        <dbReference type="EMBL" id="TDP61519.1"/>
    </source>
</evidence>
<organism evidence="2 3">
    <name type="scientific">Roseateles toxinivorans</name>
    <dbReference type="NCBI Taxonomy" id="270368"/>
    <lineage>
        <taxon>Bacteria</taxon>
        <taxon>Pseudomonadati</taxon>
        <taxon>Pseudomonadota</taxon>
        <taxon>Betaproteobacteria</taxon>
        <taxon>Burkholderiales</taxon>
        <taxon>Sphaerotilaceae</taxon>
        <taxon>Roseateles</taxon>
    </lineage>
</organism>
<sequence>MAAGRKRSIATELSVADTPLAAALAHVLGSNFPQLDWAAVQHPAIAPLLSARPLSTGELLFAQGQHTSAFYAVLAGEIETRFTAEDGRVSAIEMVGAPRLFGFAAFATQQPSRYEALATCPTRLLVLGNAAYEYLMDRVPGFARALLRELAQRFDGTLHLLETSRHASAAERLAVALQQVRRHGGAQADAQGWLPLQTTQAELATLAQVSRQTVNEWLRKQAGQGALRLGYGRLWVRA</sequence>
<dbReference type="SUPFAM" id="SSF46785">
    <property type="entry name" value="Winged helix' DNA-binding domain"/>
    <property type="match status" value="1"/>
</dbReference>
<dbReference type="InterPro" id="IPR000595">
    <property type="entry name" value="cNMP-bd_dom"/>
</dbReference>
<dbReference type="Pfam" id="PF00027">
    <property type="entry name" value="cNMP_binding"/>
    <property type="match status" value="1"/>
</dbReference>
<dbReference type="AlphaFoldDB" id="A0A4R6QFG8"/>
<dbReference type="EMBL" id="SNXS01000012">
    <property type="protein sequence ID" value="TDP61519.1"/>
    <property type="molecule type" value="Genomic_DNA"/>
</dbReference>
<dbReference type="GO" id="GO:0003700">
    <property type="term" value="F:DNA-binding transcription factor activity"/>
    <property type="evidence" value="ECO:0007669"/>
    <property type="project" value="TreeGrafter"/>
</dbReference>
<dbReference type="InterPro" id="IPR014710">
    <property type="entry name" value="RmlC-like_jellyroll"/>
</dbReference>
<feature type="domain" description="Cyclic nucleotide-binding" evidence="1">
    <location>
        <begin position="45"/>
        <end position="153"/>
    </location>
</feature>
<dbReference type="InParanoid" id="A0A4R6QFG8"/>
<dbReference type="InterPro" id="IPR036390">
    <property type="entry name" value="WH_DNA-bd_sf"/>
</dbReference>
<evidence type="ECO:0000313" key="3">
    <source>
        <dbReference type="Proteomes" id="UP000295361"/>
    </source>
</evidence>
<dbReference type="CDD" id="cd00038">
    <property type="entry name" value="CAP_ED"/>
    <property type="match status" value="1"/>
</dbReference>
<dbReference type="GO" id="GO:0005829">
    <property type="term" value="C:cytosol"/>
    <property type="evidence" value="ECO:0007669"/>
    <property type="project" value="TreeGrafter"/>
</dbReference>
<dbReference type="SMART" id="SM00100">
    <property type="entry name" value="cNMP"/>
    <property type="match status" value="1"/>
</dbReference>
<dbReference type="InterPro" id="IPR050397">
    <property type="entry name" value="Env_Response_Regulators"/>
</dbReference>
<accession>A0A4R6QFG8</accession>
<dbReference type="PANTHER" id="PTHR24567">
    <property type="entry name" value="CRP FAMILY TRANSCRIPTIONAL REGULATORY PROTEIN"/>
    <property type="match status" value="1"/>
</dbReference>
<protein>
    <submittedName>
        <fullName evidence="2">CRP-like cAMP-binding protein</fullName>
    </submittedName>
</protein>
<evidence type="ECO:0000259" key="1">
    <source>
        <dbReference type="PROSITE" id="PS50042"/>
    </source>
</evidence>
<gene>
    <name evidence="2" type="ORF">DES47_11268</name>
</gene>
<proteinExistence type="predicted"/>